<dbReference type="GO" id="GO:0003856">
    <property type="term" value="F:3-dehydroquinate synthase activity"/>
    <property type="evidence" value="ECO:0007669"/>
    <property type="project" value="UniProtKB-UniRule"/>
</dbReference>
<dbReference type="STRING" id="426128.SAMN05660297_00886"/>
<sequence length="348" mass="38687">MERVLIDLKDKSYTIHIEGGLLKSLSDYLGQADKWLLITDDHVDQLYGAAAEDALKNKEMYKVSIPPGEGSKTMETVEKILASMIGFGLTRKSKVIALGGGVVGDIAGFCASIYMRGIPFIQVPTTLLSQVDSSVGGKTGVNLPQGKNIVGSFYQPEAVIIDTDTLKTLPKKELVSGIGEVIKYGIIYDYNFLQNIKNNFNEMMELQGETMKNIIKKCCEIKAEVVIQDEKEQGLRKILNYGHTIGHGLEAVTKYNKYTHGEAVLIGMYYEALMAKNFGYIGKGYFEEIEALIRKVDITLDITEFSLEALVEAMMKDKKNKEGKISFILPKERGQVKEVLLSSDEVVW</sequence>
<dbReference type="InterPro" id="IPR016037">
    <property type="entry name" value="DHQ_synth_AroB"/>
</dbReference>
<feature type="domain" description="3-dehydroquinate synthase C-terminal" evidence="12">
    <location>
        <begin position="177"/>
        <end position="320"/>
    </location>
</feature>
<comment type="similarity">
    <text evidence="9">Belongs to the sugar phosphate cyclases superfamily. Dehydroquinate synthase family.</text>
</comment>
<evidence type="ECO:0000256" key="5">
    <source>
        <dbReference type="ARBA" id="ARBA00022833"/>
    </source>
</evidence>
<dbReference type="GO" id="GO:0009073">
    <property type="term" value="P:aromatic amino acid family biosynthetic process"/>
    <property type="evidence" value="ECO:0007669"/>
    <property type="project" value="UniProtKB-KW"/>
</dbReference>
<keyword evidence="6 9" id="KW-0520">NAD</keyword>
<keyword evidence="9" id="KW-0028">Amino-acid biosynthesis</keyword>
<feature type="binding site" evidence="9">
    <location>
        <position position="260"/>
    </location>
    <ligand>
        <name>Zn(2+)</name>
        <dbReference type="ChEBI" id="CHEBI:29105"/>
    </ligand>
</feature>
<dbReference type="PIRSF" id="PIRSF001455">
    <property type="entry name" value="DHQ_synth"/>
    <property type="match status" value="1"/>
</dbReference>
<evidence type="ECO:0000256" key="1">
    <source>
        <dbReference type="ARBA" id="ARBA00001911"/>
    </source>
</evidence>
<feature type="binding site" evidence="9">
    <location>
        <begin position="101"/>
        <end position="105"/>
    </location>
    <ligand>
        <name>NAD(+)</name>
        <dbReference type="ChEBI" id="CHEBI:57540"/>
    </ligand>
</feature>
<keyword evidence="5 9" id="KW-0862">Zinc</keyword>
<evidence type="ECO:0000256" key="8">
    <source>
        <dbReference type="ARBA" id="ARBA00023285"/>
    </source>
</evidence>
<keyword evidence="3 9" id="KW-0479">Metal-binding</keyword>
<feature type="binding site" evidence="9">
    <location>
        <begin position="125"/>
        <end position="126"/>
    </location>
    <ligand>
        <name>NAD(+)</name>
        <dbReference type="ChEBI" id="CHEBI:57540"/>
    </ligand>
</feature>
<keyword evidence="7 9" id="KW-0456">Lyase</keyword>
<evidence type="ECO:0000256" key="2">
    <source>
        <dbReference type="ARBA" id="ARBA00001947"/>
    </source>
</evidence>
<evidence type="ECO:0000313" key="13">
    <source>
        <dbReference type="EMBL" id="SES89171.1"/>
    </source>
</evidence>
<dbReference type="EMBL" id="FOHU01000002">
    <property type="protein sequence ID" value="SES89171.1"/>
    <property type="molecule type" value="Genomic_DNA"/>
</dbReference>
<dbReference type="SUPFAM" id="SSF56796">
    <property type="entry name" value="Dehydroquinate synthase-like"/>
    <property type="match status" value="1"/>
</dbReference>
<feature type="binding site" evidence="9">
    <location>
        <begin position="165"/>
        <end position="168"/>
    </location>
    <ligand>
        <name>NAD(+)</name>
        <dbReference type="ChEBI" id="CHEBI:57540"/>
    </ligand>
</feature>
<comment type="subcellular location">
    <subcellularLocation>
        <location evidence="9">Cytoplasm</location>
    </subcellularLocation>
</comment>
<dbReference type="UniPathway" id="UPA00053">
    <property type="reaction ID" value="UER00085"/>
</dbReference>
<evidence type="ECO:0000256" key="7">
    <source>
        <dbReference type="ARBA" id="ARBA00023239"/>
    </source>
</evidence>
<dbReference type="PANTHER" id="PTHR43622:SF1">
    <property type="entry name" value="3-DEHYDROQUINATE SYNTHASE"/>
    <property type="match status" value="1"/>
</dbReference>
<dbReference type="Gene3D" id="1.20.1090.10">
    <property type="entry name" value="Dehydroquinate synthase-like - alpha domain"/>
    <property type="match status" value="1"/>
</dbReference>
<keyword evidence="14" id="KW-1185">Reference proteome</keyword>
<feature type="binding site" evidence="9">
    <location>
        <position position="243"/>
    </location>
    <ligand>
        <name>Zn(2+)</name>
        <dbReference type="ChEBI" id="CHEBI:29105"/>
    </ligand>
</feature>
<dbReference type="Pfam" id="PF01761">
    <property type="entry name" value="DHQ_synthase"/>
    <property type="match status" value="1"/>
</dbReference>
<comment type="catalytic activity">
    <reaction evidence="9">
        <text>7-phospho-2-dehydro-3-deoxy-D-arabino-heptonate = 3-dehydroquinate + phosphate</text>
        <dbReference type="Rhea" id="RHEA:21968"/>
        <dbReference type="ChEBI" id="CHEBI:32364"/>
        <dbReference type="ChEBI" id="CHEBI:43474"/>
        <dbReference type="ChEBI" id="CHEBI:58394"/>
        <dbReference type="EC" id="4.2.3.4"/>
    </reaction>
</comment>
<evidence type="ECO:0000259" key="11">
    <source>
        <dbReference type="Pfam" id="PF01761"/>
    </source>
</evidence>
<dbReference type="NCBIfam" id="TIGR01357">
    <property type="entry name" value="aroB"/>
    <property type="match status" value="1"/>
</dbReference>
<dbReference type="InterPro" id="IPR030963">
    <property type="entry name" value="DHQ_synth_fam"/>
</dbReference>
<keyword evidence="4 9" id="KW-0547">Nucleotide-binding</keyword>
<keyword evidence="9" id="KW-0057">Aromatic amino acid biosynthesis</keyword>
<dbReference type="GO" id="GO:0046872">
    <property type="term" value="F:metal ion binding"/>
    <property type="evidence" value="ECO:0007669"/>
    <property type="project" value="UniProtKB-KW"/>
</dbReference>
<dbReference type="Gene3D" id="3.40.50.1970">
    <property type="match status" value="1"/>
</dbReference>
<dbReference type="Pfam" id="PF24621">
    <property type="entry name" value="DHQS_C"/>
    <property type="match status" value="1"/>
</dbReference>
<dbReference type="FunFam" id="3.40.50.1970:FF:000007">
    <property type="entry name" value="Pentafunctional AROM polypeptide"/>
    <property type="match status" value="1"/>
</dbReference>
<dbReference type="GO" id="GO:0008652">
    <property type="term" value="P:amino acid biosynthetic process"/>
    <property type="evidence" value="ECO:0007669"/>
    <property type="project" value="UniProtKB-KW"/>
</dbReference>
<evidence type="ECO:0000256" key="4">
    <source>
        <dbReference type="ARBA" id="ARBA00022741"/>
    </source>
</evidence>
<feature type="binding site" evidence="9">
    <location>
        <position position="180"/>
    </location>
    <ligand>
        <name>Zn(2+)</name>
        <dbReference type="ChEBI" id="CHEBI:29105"/>
    </ligand>
</feature>
<comment type="cofactor">
    <cofactor evidence="1 9">
        <name>NAD(+)</name>
        <dbReference type="ChEBI" id="CHEBI:57540"/>
    </cofactor>
</comment>
<evidence type="ECO:0000313" key="14">
    <source>
        <dbReference type="Proteomes" id="UP000199568"/>
    </source>
</evidence>
<feature type="binding site" evidence="9">
    <location>
        <position position="138"/>
    </location>
    <ligand>
        <name>NAD(+)</name>
        <dbReference type="ChEBI" id="CHEBI:57540"/>
    </ligand>
</feature>
<comment type="function">
    <text evidence="9">Catalyzes the conversion of 3-deoxy-D-arabino-heptulosonate 7-phosphate (DAHP) to dehydroquinate (DHQ).</text>
</comment>
<dbReference type="InterPro" id="IPR050071">
    <property type="entry name" value="Dehydroquinate_synthase"/>
</dbReference>
<comment type="cofactor">
    <cofactor evidence="2">
        <name>Zn(2+)</name>
        <dbReference type="ChEBI" id="CHEBI:29105"/>
    </cofactor>
</comment>
<dbReference type="InterPro" id="IPR030960">
    <property type="entry name" value="DHQS/DOIS_N"/>
</dbReference>
<dbReference type="GO" id="GO:0009423">
    <property type="term" value="P:chorismate biosynthetic process"/>
    <property type="evidence" value="ECO:0007669"/>
    <property type="project" value="UniProtKB-UniRule"/>
</dbReference>
<dbReference type="AlphaFoldDB" id="A0A1I0A665"/>
<dbReference type="PANTHER" id="PTHR43622">
    <property type="entry name" value="3-DEHYDROQUINATE SYNTHASE"/>
    <property type="match status" value="1"/>
</dbReference>
<dbReference type="GO" id="GO:0005737">
    <property type="term" value="C:cytoplasm"/>
    <property type="evidence" value="ECO:0007669"/>
    <property type="project" value="UniProtKB-SubCell"/>
</dbReference>
<keyword evidence="9" id="KW-0963">Cytoplasm</keyword>
<dbReference type="Proteomes" id="UP000199568">
    <property type="component" value="Unassembled WGS sequence"/>
</dbReference>
<dbReference type="GO" id="GO:0000166">
    <property type="term" value="F:nucleotide binding"/>
    <property type="evidence" value="ECO:0007669"/>
    <property type="project" value="UniProtKB-KW"/>
</dbReference>
<gene>
    <name evidence="9" type="primary">aroB</name>
    <name evidence="13" type="ORF">SAMN05660297_00886</name>
</gene>
<keyword evidence="8 9" id="KW-0170">Cobalt</keyword>
<name>A0A1I0A665_9FIRM</name>
<feature type="binding site" evidence="9">
    <location>
        <position position="147"/>
    </location>
    <ligand>
        <name>NAD(+)</name>
        <dbReference type="ChEBI" id="CHEBI:57540"/>
    </ligand>
</feature>
<evidence type="ECO:0000256" key="3">
    <source>
        <dbReference type="ARBA" id="ARBA00022723"/>
    </source>
</evidence>
<dbReference type="CDD" id="cd08195">
    <property type="entry name" value="DHQS"/>
    <property type="match status" value="1"/>
</dbReference>
<dbReference type="RefSeq" id="WP_090439870.1">
    <property type="nucleotide sequence ID" value="NZ_FOHU01000002.1"/>
</dbReference>
<evidence type="ECO:0000259" key="12">
    <source>
        <dbReference type="Pfam" id="PF24621"/>
    </source>
</evidence>
<proteinExistence type="inferred from homology"/>
<dbReference type="EC" id="4.2.3.4" evidence="9 10"/>
<dbReference type="InterPro" id="IPR056179">
    <property type="entry name" value="DHQS_C"/>
</dbReference>
<evidence type="ECO:0000256" key="6">
    <source>
        <dbReference type="ARBA" id="ARBA00023027"/>
    </source>
</evidence>
<comment type="pathway">
    <text evidence="9">Metabolic intermediate biosynthesis; chorismate biosynthesis; chorismate from D-erythrose 4-phosphate and phosphoenolpyruvate: step 2/7.</text>
</comment>
<dbReference type="OrthoDB" id="9806583at2"/>
<comment type="caution">
    <text evidence="9">Lacks conserved residue(s) required for the propagation of feature annotation.</text>
</comment>
<evidence type="ECO:0000256" key="10">
    <source>
        <dbReference type="NCBIfam" id="TIGR01357"/>
    </source>
</evidence>
<feature type="domain" description="3-dehydroquinate synthase N-terminal" evidence="11">
    <location>
        <begin position="63"/>
        <end position="175"/>
    </location>
</feature>
<accession>A0A1I0A665</accession>
<evidence type="ECO:0000256" key="9">
    <source>
        <dbReference type="HAMAP-Rule" id="MF_00110"/>
    </source>
</evidence>
<dbReference type="HAMAP" id="MF_00110">
    <property type="entry name" value="DHQ_synthase"/>
    <property type="match status" value="1"/>
</dbReference>
<protein>
    <recommendedName>
        <fullName evidence="9 10">3-dehydroquinate synthase</fullName>
        <shortName evidence="9">DHQS</shortName>
        <ecNumber evidence="9 10">4.2.3.4</ecNumber>
    </recommendedName>
</protein>
<comment type="cofactor">
    <cofactor evidence="9">
        <name>Co(2+)</name>
        <dbReference type="ChEBI" id="CHEBI:48828"/>
    </cofactor>
    <cofactor evidence="9">
        <name>Zn(2+)</name>
        <dbReference type="ChEBI" id="CHEBI:29105"/>
    </cofactor>
    <text evidence="9">Binds 1 divalent metal cation per subunit. Can use either Co(2+) or Zn(2+).</text>
</comment>
<organism evidence="13 14">
    <name type="scientific">Natronincola peptidivorans</name>
    <dbReference type="NCBI Taxonomy" id="426128"/>
    <lineage>
        <taxon>Bacteria</taxon>
        <taxon>Bacillati</taxon>
        <taxon>Bacillota</taxon>
        <taxon>Clostridia</taxon>
        <taxon>Peptostreptococcales</taxon>
        <taxon>Natronincolaceae</taxon>
        <taxon>Natronincola</taxon>
    </lineage>
</organism>
<reference evidence="13 14" key="1">
    <citation type="submission" date="2016-10" db="EMBL/GenBank/DDBJ databases">
        <authorList>
            <person name="de Groot N.N."/>
        </authorList>
    </citation>
    <scope>NUCLEOTIDE SEQUENCE [LARGE SCALE GENOMIC DNA]</scope>
    <source>
        <strain evidence="13 14">DSM 18979</strain>
    </source>
</reference>